<dbReference type="PANTHER" id="PTHR44329">
    <property type="entry name" value="SERINE/THREONINE-PROTEIN KINASE TNNI3K-RELATED"/>
    <property type="match status" value="1"/>
</dbReference>
<sequence length="1345" mass="140528">MLLSLGQGVTMTFIGVEVVTIHASLGTAFRPLAQCSGCALVFQGCLLHRLVDIPYADTSVKLAALPRPDRGPQGVSLASATGAERLTVSTTARPRPLWVTQYVRLSNFSAAVPAESAPGAAFGGYTMQAYDTLYLADYTLAAGCLAARPADECMSQLLADVAAGREARIFTSSLALAPFDDTLSGTRLVTSSREFRDALNDTSITQILLNSTITVTSDWNDTVYVTRNVTVRATRALMVRQKYATIDFGEQNMIFGMPKGVLMTFVGIDAFTKHLALGASFRPLRMCDMCAMLYVSSLIHRMVGLPYPAGLVNQINAPRYPPGGTQQLSLNYEPISIATTAVPSLLLTKYIVMDDWSGAVPQDTSLASQQLYFGGYVVSAVGCVYLNDYIVSPQCLASQPGNVCLTVTSQEIQSGALARPLAGTLALAPFDDTPLPGMRLVTTSAEFRAALENANVTEVLINGTITPNTSEWLATVEVTRNVTVRATKSLLSQLKYATINWDTSNMLIGLARGIDITFIGIDMHMTYPTVGIQLRFMRQCDRCSITVISSFIHRLVGIPYPLGIAAQLQAPRPFDDKPQLLEYYNTSILVSTTSATARWREYAMMFDFRVPTPPDISLASQGLLFGGNYAWTLDCVYATDYVVPASCLQSRSGADCVTLTLQAIINGTGPAAQFTTVTTDDTAAPPSPQPSGGGGGDSNSAAVIVPAVVVPTVCLLAGIAGLVVWHHRRRSAADEEQGRPGAGKRASGSGGAEGAGLGPTRPPTYMGIMGGVQGSDGGVFMGVEEGKELPEWQAEAHDETDDMGDPDQVPGLPTLPEGPDGGRDEITFSSGTGTAPASSRAPDPTAGATCGAGEDGNGNGDGAGPRTPGKAAGGVPSGPNKARPEAAIDSGGNAITSGNNAITSGQNAAPSRKMPALAQVTLQRQATDHAAAMGAAAGVGPAAAAGVGAGAPAGGGAGAGGGGGGGGDDASGRGRSGPVDGMRAGNNNGRRPLPTPAEVMEELGRLGQEFRNNVKDVTIVLEGILGHGSFGTVYKGTWQGLPVAIKTVVFSANAENRKRALQEAALCQSISHPNIIATYASELQPIGGPLADSAAEAAAGSGKGLMANPSMFMDWRLYIIQEFADGGPLTGLYGNRSMWLAPGVVNLGAVVPLGLGIARALVHLHSKRIIHGDLNPNNVLLKQNPEEPSGFTVKVADFGLSLMLPEHQTHMSNLRMGTMFYICPAVVMKGHVGQAADIFSLGVILWELYHGRRAGIYTKEGPRYCTNFPVFPPACPEHFRAITLRCLQRQPINRPSAAQVVEALERLLASSEAVAGVGAEAGAGAYPPAPGVGLHFGPEAPATLE</sequence>
<dbReference type="PROSITE" id="PS00107">
    <property type="entry name" value="PROTEIN_KINASE_ATP"/>
    <property type="match status" value="1"/>
</dbReference>
<dbReference type="InterPro" id="IPR011009">
    <property type="entry name" value="Kinase-like_dom_sf"/>
</dbReference>
<feature type="region of interest" description="Disordered" evidence="2">
    <location>
        <begin position="731"/>
        <end position="766"/>
    </location>
</feature>
<feature type="domain" description="Protein kinase" evidence="3">
    <location>
        <begin position="1019"/>
        <end position="1308"/>
    </location>
</feature>
<name>A0A835Y4J6_9CHLO</name>
<feature type="compositionally biased region" description="Gly residues" evidence="2">
    <location>
        <begin position="748"/>
        <end position="757"/>
    </location>
</feature>
<dbReference type="InterPro" id="IPR051681">
    <property type="entry name" value="Ser/Thr_Kinases-Pseudokinases"/>
</dbReference>
<dbReference type="OrthoDB" id="4062651at2759"/>
<gene>
    <name evidence="4" type="ORF">HYH03_005904</name>
</gene>
<reference evidence="4" key="1">
    <citation type="journal article" date="2020" name="bioRxiv">
        <title>Comparative genomics of Chlamydomonas.</title>
        <authorList>
            <person name="Craig R.J."/>
            <person name="Hasan A.R."/>
            <person name="Ness R.W."/>
            <person name="Keightley P.D."/>
        </authorList>
    </citation>
    <scope>NUCLEOTIDE SEQUENCE</scope>
    <source>
        <strain evidence="4">CCAP 11/70</strain>
    </source>
</reference>
<dbReference type="CDD" id="cd14014">
    <property type="entry name" value="STKc_PknB_like"/>
    <property type="match status" value="1"/>
</dbReference>
<protein>
    <recommendedName>
        <fullName evidence="3">Protein kinase domain-containing protein</fullName>
    </recommendedName>
</protein>
<feature type="region of interest" description="Disordered" evidence="2">
    <location>
        <begin position="795"/>
        <end position="913"/>
    </location>
</feature>
<organism evidence="4 5">
    <name type="scientific">Edaphochlamys debaryana</name>
    <dbReference type="NCBI Taxonomy" id="47281"/>
    <lineage>
        <taxon>Eukaryota</taxon>
        <taxon>Viridiplantae</taxon>
        <taxon>Chlorophyta</taxon>
        <taxon>core chlorophytes</taxon>
        <taxon>Chlorophyceae</taxon>
        <taxon>CS clade</taxon>
        <taxon>Chlamydomonadales</taxon>
        <taxon>Chlamydomonadales incertae sedis</taxon>
        <taxon>Edaphochlamys</taxon>
    </lineage>
</organism>
<evidence type="ECO:0000256" key="1">
    <source>
        <dbReference type="PROSITE-ProRule" id="PRU10141"/>
    </source>
</evidence>
<accession>A0A835Y4J6</accession>
<keyword evidence="1" id="KW-0547">Nucleotide-binding</keyword>
<keyword evidence="1" id="KW-0067">ATP-binding</keyword>
<feature type="compositionally biased region" description="Polar residues" evidence="2">
    <location>
        <begin position="893"/>
        <end position="909"/>
    </location>
</feature>
<feature type="binding site" evidence="1">
    <location>
        <position position="1046"/>
    </location>
    <ligand>
        <name>ATP</name>
        <dbReference type="ChEBI" id="CHEBI:30616"/>
    </ligand>
</feature>
<evidence type="ECO:0000313" key="4">
    <source>
        <dbReference type="EMBL" id="KAG2495975.1"/>
    </source>
</evidence>
<evidence type="ECO:0000313" key="5">
    <source>
        <dbReference type="Proteomes" id="UP000612055"/>
    </source>
</evidence>
<dbReference type="PANTHER" id="PTHR44329:SF214">
    <property type="entry name" value="PROTEIN KINASE DOMAIN-CONTAINING PROTEIN"/>
    <property type="match status" value="1"/>
</dbReference>
<evidence type="ECO:0000259" key="3">
    <source>
        <dbReference type="PROSITE" id="PS50011"/>
    </source>
</evidence>
<dbReference type="GO" id="GO:0005524">
    <property type="term" value="F:ATP binding"/>
    <property type="evidence" value="ECO:0007669"/>
    <property type="project" value="UniProtKB-UniRule"/>
</dbReference>
<dbReference type="Gene3D" id="1.10.510.10">
    <property type="entry name" value="Transferase(Phosphotransferase) domain 1"/>
    <property type="match status" value="1"/>
</dbReference>
<comment type="caution">
    <text evidence="4">The sequence shown here is derived from an EMBL/GenBank/DDBJ whole genome shotgun (WGS) entry which is preliminary data.</text>
</comment>
<keyword evidence="5" id="KW-1185">Reference proteome</keyword>
<dbReference type="InterPro" id="IPR046776">
    <property type="entry name" value="Pectate_lyase_5"/>
</dbReference>
<dbReference type="Gene3D" id="3.30.200.20">
    <property type="entry name" value="Phosphorylase Kinase, domain 1"/>
    <property type="match status" value="1"/>
</dbReference>
<feature type="region of interest" description="Disordered" evidence="2">
    <location>
        <begin position="958"/>
        <end position="995"/>
    </location>
</feature>
<dbReference type="Pfam" id="PF20585">
    <property type="entry name" value="Pectate_lyase_5"/>
    <property type="match status" value="1"/>
</dbReference>
<feature type="compositionally biased region" description="Gly residues" evidence="2">
    <location>
        <begin position="958"/>
        <end position="969"/>
    </location>
</feature>
<proteinExistence type="predicted"/>
<dbReference type="Proteomes" id="UP000612055">
    <property type="component" value="Unassembled WGS sequence"/>
</dbReference>
<dbReference type="InterPro" id="IPR000719">
    <property type="entry name" value="Prot_kinase_dom"/>
</dbReference>
<feature type="compositionally biased region" description="Polar residues" evidence="2">
    <location>
        <begin position="827"/>
        <end position="837"/>
    </location>
</feature>
<dbReference type="PROSITE" id="PS50011">
    <property type="entry name" value="PROTEIN_KINASE_DOM"/>
    <property type="match status" value="1"/>
</dbReference>
<evidence type="ECO:0000256" key="2">
    <source>
        <dbReference type="SAM" id="MobiDB-lite"/>
    </source>
</evidence>
<dbReference type="GO" id="GO:0004674">
    <property type="term" value="F:protein serine/threonine kinase activity"/>
    <property type="evidence" value="ECO:0007669"/>
    <property type="project" value="TreeGrafter"/>
</dbReference>
<feature type="region of interest" description="Disordered" evidence="2">
    <location>
        <begin position="678"/>
        <end position="698"/>
    </location>
</feature>
<dbReference type="SUPFAM" id="SSF56112">
    <property type="entry name" value="Protein kinase-like (PK-like)"/>
    <property type="match status" value="1"/>
</dbReference>
<dbReference type="EMBL" id="JAEHOE010000021">
    <property type="protein sequence ID" value="KAG2495975.1"/>
    <property type="molecule type" value="Genomic_DNA"/>
</dbReference>
<feature type="compositionally biased region" description="Gly residues" evidence="2">
    <location>
        <begin position="853"/>
        <end position="863"/>
    </location>
</feature>
<dbReference type="Pfam" id="PF00069">
    <property type="entry name" value="Pkinase"/>
    <property type="match status" value="1"/>
</dbReference>
<dbReference type="InterPro" id="IPR017441">
    <property type="entry name" value="Protein_kinase_ATP_BS"/>
</dbReference>